<dbReference type="Gene3D" id="3.30.530.20">
    <property type="match status" value="1"/>
</dbReference>
<protein>
    <submittedName>
        <fullName evidence="1">Uncharacterized protein</fullName>
    </submittedName>
</protein>
<keyword evidence="2" id="KW-1185">Reference proteome</keyword>
<proteinExistence type="predicted"/>
<dbReference type="EMBL" id="BMQC01000007">
    <property type="protein sequence ID" value="GGK30268.1"/>
    <property type="molecule type" value="Genomic_DNA"/>
</dbReference>
<dbReference type="Proteomes" id="UP000662200">
    <property type="component" value="Unassembled WGS sequence"/>
</dbReference>
<gene>
    <name evidence="1" type="ORF">GCM10010124_23760</name>
</gene>
<dbReference type="InterPro" id="IPR023393">
    <property type="entry name" value="START-like_dom_sf"/>
</dbReference>
<sequence>MAAAEDLGSAAAPGGGEVTARAIVRAPAAVVFAAFVDWERQSQWIPFTRVRVVDGDGGEGSEVEAVTAVGPAVLRDRMRVVRLDPPYEVRVVHFGRVLRGPGVFRCTPMRDDRTQIVLHEWFHLPSSVTRVLWPVAWPVSKLSLAQALSRFVRNVEAEHGGPAR</sequence>
<organism evidence="1 2">
    <name type="scientific">Pilimelia terevasa</name>
    <dbReference type="NCBI Taxonomy" id="53372"/>
    <lineage>
        <taxon>Bacteria</taxon>
        <taxon>Bacillati</taxon>
        <taxon>Actinomycetota</taxon>
        <taxon>Actinomycetes</taxon>
        <taxon>Micromonosporales</taxon>
        <taxon>Micromonosporaceae</taxon>
        <taxon>Pilimelia</taxon>
    </lineage>
</organism>
<evidence type="ECO:0000313" key="2">
    <source>
        <dbReference type="Proteomes" id="UP000662200"/>
    </source>
</evidence>
<dbReference type="AlphaFoldDB" id="A0A8J3BSA3"/>
<reference evidence="1" key="2">
    <citation type="submission" date="2020-09" db="EMBL/GenBank/DDBJ databases">
        <authorList>
            <person name="Sun Q."/>
            <person name="Ohkuma M."/>
        </authorList>
    </citation>
    <scope>NUCLEOTIDE SEQUENCE</scope>
    <source>
        <strain evidence="1">JCM 3091</strain>
    </source>
</reference>
<dbReference type="CDD" id="cd07812">
    <property type="entry name" value="SRPBCC"/>
    <property type="match status" value="1"/>
</dbReference>
<accession>A0A8J3BSA3</accession>
<name>A0A8J3BSA3_9ACTN</name>
<comment type="caution">
    <text evidence="1">The sequence shown here is derived from an EMBL/GenBank/DDBJ whole genome shotgun (WGS) entry which is preliminary data.</text>
</comment>
<dbReference type="Pfam" id="PF10604">
    <property type="entry name" value="Polyketide_cyc2"/>
    <property type="match status" value="1"/>
</dbReference>
<dbReference type="RefSeq" id="WP_189114329.1">
    <property type="nucleotide sequence ID" value="NZ_BMQC01000007.1"/>
</dbReference>
<evidence type="ECO:0000313" key="1">
    <source>
        <dbReference type="EMBL" id="GGK30268.1"/>
    </source>
</evidence>
<reference evidence="1" key="1">
    <citation type="journal article" date="2014" name="Int. J. Syst. Evol. Microbiol.">
        <title>Complete genome sequence of Corynebacterium casei LMG S-19264T (=DSM 44701T), isolated from a smear-ripened cheese.</title>
        <authorList>
            <consortium name="US DOE Joint Genome Institute (JGI-PGF)"/>
            <person name="Walter F."/>
            <person name="Albersmeier A."/>
            <person name="Kalinowski J."/>
            <person name="Ruckert C."/>
        </authorList>
    </citation>
    <scope>NUCLEOTIDE SEQUENCE</scope>
    <source>
        <strain evidence="1">JCM 3091</strain>
    </source>
</reference>
<dbReference type="InterPro" id="IPR019587">
    <property type="entry name" value="Polyketide_cyclase/dehydratase"/>
</dbReference>
<dbReference type="SUPFAM" id="SSF55961">
    <property type="entry name" value="Bet v1-like"/>
    <property type="match status" value="1"/>
</dbReference>